<dbReference type="AlphaFoldDB" id="A0A8C6WU40"/>
<reference evidence="2" key="2">
    <citation type="submission" date="2025-09" db="UniProtKB">
        <authorList>
            <consortium name="Ensembl"/>
        </authorList>
    </citation>
    <scope>IDENTIFICATION</scope>
</reference>
<accession>A0A8C6WU40</accession>
<feature type="transmembrane region" description="Helical" evidence="1">
    <location>
        <begin position="37"/>
        <end position="57"/>
    </location>
</feature>
<evidence type="ECO:0000313" key="2">
    <source>
        <dbReference type="Ensembl" id="ENSNMLP00000031720.1"/>
    </source>
</evidence>
<evidence type="ECO:0000313" key="3">
    <source>
        <dbReference type="Proteomes" id="UP000694523"/>
    </source>
</evidence>
<evidence type="ECO:0000256" key="1">
    <source>
        <dbReference type="SAM" id="Phobius"/>
    </source>
</evidence>
<proteinExistence type="predicted"/>
<keyword evidence="1" id="KW-0472">Membrane</keyword>
<dbReference type="Ensembl" id="ENSNMLT00000035351.1">
    <property type="protein sequence ID" value="ENSNMLP00000031720.1"/>
    <property type="gene ID" value="ENSNMLG00000019899.1"/>
</dbReference>
<keyword evidence="1" id="KW-0812">Transmembrane</keyword>
<keyword evidence="1" id="KW-1133">Transmembrane helix</keyword>
<name>A0A8C6WU40_9GOBI</name>
<organism evidence="2 3">
    <name type="scientific">Neogobius melanostomus</name>
    <name type="common">round goby</name>
    <dbReference type="NCBI Taxonomy" id="47308"/>
    <lineage>
        <taxon>Eukaryota</taxon>
        <taxon>Metazoa</taxon>
        <taxon>Chordata</taxon>
        <taxon>Craniata</taxon>
        <taxon>Vertebrata</taxon>
        <taxon>Euteleostomi</taxon>
        <taxon>Actinopterygii</taxon>
        <taxon>Neopterygii</taxon>
        <taxon>Teleostei</taxon>
        <taxon>Neoteleostei</taxon>
        <taxon>Acanthomorphata</taxon>
        <taxon>Gobiaria</taxon>
        <taxon>Gobiiformes</taxon>
        <taxon>Gobioidei</taxon>
        <taxon>Gobiidae</taxon>
        <taxon>Benthophilinae</taxon>
        <taxon>Neogobiini</taxon>
        <taxon>Neogobius</taxon>
    </lineage>
</organism>
<dbReference type="Proteomes" id="UP000694523">
    <property type="component" value="Unplaced"/>
</dbReference>
<keyword evidence="3" id="KW-1185">Reference proteome</keyword>
<protein>
    <submittedName>
        <fullName evidence="2">Uncharacterized protein</fullName>
    </submittedName>
</protein>
<sequence length="102" mass="11859">FTQVVTLNSKSIYLCITIGPKIHYVLLSGDVLFLSRAFLWLQAVIAVLFCQNACVMYKMRTYISLVEGLRDRRCSYTRDVRRLGHTLRQLFIIMSEKCHGVR</sequence>
<reference evidence="2" key="1">
    <citation type="submission" date="2025-08" db="UniProtKB">
        <authorList>
            <consortium name="Ensembl"/>
        </authorList>
    </citation>
    <scope>IDENTIFICATION</scope>
</reference>